<keyword evidence="2" id="KW-0560">Oxidoreductase</keyword>
<dbReference type="InterPro" id="IPR002347">
    <property type="entry name" value="SDR_fam"/>
</dbReference>
<organism evidence="4 5">
    <name type="scientific">Spirosoma profusum</name>
    <dbReference type="NCBI Taxonomy" id="2771354"/>
    <lineage>
        <taxon>Bacteria</taxon>
        <taxon>Pseudomonadati</taxon>
        <taxon>Bacteroidota</taxon>
        <taxon>Cytophagia</taxon>
        <taxon>Cytophagales</taxon>
        <taxon>Cytophagaceae</taxon>
        <taxon>Spirosoma</taxon>
    </lineage>
</organism>
<dbReference type="Proteomes" id="UP000598820">
    <property type="component" value="Unassembled WGS sequence"/>
</dbReference>
<dbReference type="PANTHER" id="PTHR43477:SF1">
    <property type="entry name" value="DIHYDROANTICAPSIN 7-DEHYDROGENASE"/>
    <property type="match status" value="1"/>
</dbReference>
<feature type="domain" description="Ketoreductase" evidence="3">
    <location>
        <begin position="4"/>
        <end position="169"/>
    </location>
</feature>
<reference evidence="4" key="1">
    <citation type="submission" date="2020-09" db="EMBL/GenBank/DDBJ databases">
        <authorList>
            <person name="Kim M.K."/>
        </authorList>
    </citation>
    <scope>NUCLEOTIDE SEQUENCE</scope>
    <source>
        <strain evidence="4">BT702</strain>
    </source>
</reference>
<evidence type="ECO:0000313" key="5">
    <source>
        <dbReference type="Proteomes" id="UP000598820"/>
    </source>
</evidence>
<name>A0A927AWE6_9BACT</name>
<keyword evidence="5" id="KW-1185">Reference proteome</keyword>
<dbReference type="RefSeq" id="WP_190893254.1">
    <property type="nucleotide sequence ID" value="NZ_JACWZY010000063.1"/>
</dbReference>
<dbReference type="PRINTS" id="PR00081">
    <property type="entry name" value="GDHRDH"/>
</dbReference>
<sequence length="234" mass="24405">MKGKNIMIVGVSSGIGQALAKQLHAQGGVNLFTAGRQPPVGITATHMKWDVTQLPAADALTQLPDILHGLVYCPGTINLKPFHRLTIEDYRQDLSINVLGAVAAIHAGYLALKQAKGSSVVLFSTVAAKLGMGLHSSVSVAKSAVEGLTKSLAAEFAPSNIRVNAVAPSLTDTPLARNLLSSDEKREAANKRHPLGRIGSPDDIASLVAYLLSDQASWITGQVIGVDGGMGSLK</sequence>
<dbReference type="AlphaFoldDB" id="A0A927AWE6"/>
<accession>A0A927AWE6</accession>
<dbReference type="InterPro" id="IPR051122">
    <property type="entry name" value="SDR_DHRS6-like"/>
</dbReference>
<dbReference type="Pfam" id="PF13561">
    <property type="entry name" value="adh_short_C2"/>
    <property type="match status" value="1"/>
</dbReference>
<dbReference type="PANTHER" id="PTHR43477">
    <property type="entry name" value="DIHYDROANTICAPSIN 7-DEHYDROGENASE"/>
    <property type="match status" value="1"/>
</dbReference>
<dbReference type="Gene3D" id="3.40.50.720">
    <property type="entry name" value="NAD(P)-binding Rossmann-like Domain"/>
    <property type="match status" value="1"/>
</dbReference>
<evidence type="ECO:0000313" key="4">
    <source>
        <dbReference type="EMBL" id="MBD2705629.1"/>
    </source>
</evidence>
<evidence type="ECO:0000259" key="3">
    <source>
        <dbReference type="SMART" id="SM00822"/>
    </source>
</evidence>
<gene>
    <name evidence="4" type="ORF">IC229_33785</name>
</gene>
<dbReference type="GO" id="GO:0016491">
    <property type="term" value="F:oxidoreductase activity"/>
    <property type="evidence" value="ECO:0007669"/>
    <property type="project" value="UniProtKB-KW"/>
</dbReference>
<comment type="similarity">
    <text evidence="1">Belongs to the short-chain dehydrogenases/reductases (SDR) family.</text>
</comment>
<dbReference type="EMBL" id="JACWZY010000063">
    <property type="protein sequence ID" value="MBD2705629.1"/>
    <property type="molecule type" value="Genomic_DNA"/>
</dbReference>
<proteinExistence type="inferred from homology"/>
<dbReference type="SUPFAM" id="SSF51735">
    <property type="entry name" value="NAD(P)-binding Rossmann-fold domains"/>
    <property type="match status" value="1"/>
</dbReference>
<dbReference type="CDD" id="cd05233">
    <property type="entry name" value="SDR_c"/>
    <property type="match status" value="1"/>
</dbReference>
<dbReference type="InterPro" id="IPR036291">
    <property type="entry name" value="NAD(P)-bd_dom_sf"/>
</dbReference>
<dbReference type="SMART" id="SM00822">
    <property type="entry name" value="PKS_KR"/>
    <property type="match status" value="1"/>
</dbReference>
<comment type="caution">
    <text evidence="4">The sequence shown here is derived from an EMBL/GenBank/DDBJ whole genome shotgun (WGS) entry which is preliminary data.</text>
</comment>
<dbReference type="InterPro" id="IPR057326">
    <property type="entry name" value="KR_dom"/>
</dbReference>
<protein>
    <submittedName>
        <fullName evidence="4">SDR family oxidoreductase</fullName>
    </submittedName>
</protein>
<evidence type="ECO:0000256" key="1">
    <source>
        <dbReference type="ARBA" id="ARBA00006484"/>
    </source>
</evidence>
<evidence type="ECO:0000256" key="2">
    <source>
        <dbReference type="ARBA" id="ARBA00023002"/>
    </source>
</evidence>